<name>A0ABR2KEG8_9EUKA</name>
<evidence type="ECO:0000313" key="2">
    <source>
        <dbReference type="Proteomes" id="UP001470230"/>
    </source>
</evidence>
<accession>A0ABR2KEG8</accession>
<comment type="caution">
    <text evidence="1">The sequence shown here is derived from an EMBL/GenBank/DDBJ whole genome shotgun (WGS) entry which is preliminary data.</text>
</comment>
<proteinExistence type="predicted"/>
<sequence length="241" mass="27403">MYLFHQFGVEGNQEPNQHTNQFHLVNVEPYTSEMYSALLQPSMQILEKNYAQYGKKQFTKENFIKSLVIAPIKGIAFGINRSVISVAFHNINQDYQDTPDPKPPKDIFFLKYYTNVYNYPQMLRGLKTELKVELTYQIYKSYITTFSKYLIFPKGDNLMTNLGFTFARSFTSNLIAATTIYPLALSRFTDKDSEEIIHKVTKRAGSGSVVAGLISSGISVLRSLLPSKSNLISFARFLVGV</sequence>
<keyword evidence="2" id="KW-1185">Reference proteome</keyword>
<reference evidence="1 2" key="1">
    <citation type="submission" date="2024-04" db="EMBL/GenBank/DDBJ databases">
        <title>Tritrichomonas musculus Genome.</title>
        <authorList>
            <person name="Alves-Ferreira E."/>
            <person name="Grigg M."/>
            <person name="Lorenzi H."/>
            <person name="Galac M."/>
        </authorList>
    </citation>
    <scope>NUCLEOTIDE SEQUENCE [LARGE SCALE GENOMIC DNA]</scope>
    <source>
        <strain evidence="1 2">EAF2021</strain>
    </source>
</reference>
<gene>
    <name evidence="1" type="ORF">M9Y10_034007</name>
</gene>
<evidence type="ECO:0000313" key="1">
    <source>
        <dbReference type="EMBL" id="KAK8889261.1"/>
    </source>
</evidence>
<dbReference type="Proteomes" id="UP001470230">
    <property type="component" value="Unassembled WGS sequence"/>
</dbReference>
<protein>
    <submittedName>
        <fullName evidence="1">Uncharacterized protein</fullName>
    </submittedName>
</protein>
<dbReference type="EMBL" id="JAPFFF010000005">
    <property type="protein sequence ID" value="KAK8889261.1"/>
    <property type="molecule type" value="Genomic_DNA"/>
</dbReference>
<organism evidence="1 2">
    <name type="scientific">Tritrichomonas musculus</name>
    <dbReference type="NCBI Taxonomy" id="1915356"/>
    <lineage>
        <taxon>Eukaryota</taxon>
        <taxon>Metamonada</taxon>
        <taxon>Parabasalia</taxon>
        <taxon>Tritrichomonadida</taxon>
        <taxon>Tritrichomonadidae</taxon>
        <taxon>Tritrichomonas</taxon>
    </lineage>
</organism>